<reference evidence="1 2" key="1">
    <citation type="submission" date="2023-02" db="EMBL/GenBank/DDBJ databases">
        <title>LHISI_Scaffold_Assembly.</title>
        <authorList>
            <person name="Stuart O.P."/>
            <person name="Cleave R."/>
            <person name="Magrath M.J.L."/>
            <person name="Mikheyev A.S."/>
        </authorList>
    </citation>
    <scope>NUCLEOTIDE SEQUENCE [LARGE SCALE GENOMIC DNA]</scope>
    <source>
        <strain evidence="1">Daus_M_001</strain>
        <tissue evidence="1">Leg muscle</tissue>
    </source>
</reference>
<dbReference type="Proteomes" id="UP001159363">
    <property type="component" value="Chromosome 2"/>
</dbReference>
<organism evidence="1 2">
    <name type="scientific">Dryococelus australis</name>
    <dbReference type="NCBI Taxonomy" id="614101"/>
    <lineage>
        <taxon>Eukaryota</taxon>
        <taxon>Metazoa</taxon>
        <taxon>Ecdysozoa</taxon>
        <taxon>Arthropoda</taxon>
        <taxon>Hexapoda</taxon>
        <taxon>Insecta</taxon>
        <taxon>Pterygota</taxon>
        <taxon>Neoptera</taxon>
        <taxon>Polyneoptera</taxon>
        <taxon>Phasmatodea</taxon>
        <taxon>Verophasmatodea</taxon>
        <taxon>Anareolatae</taxon>
        <taxon>Phasmatidae</taxon>
        <taxon>Eurycanthinae</taxon>
        <taxon>Dryococelus</taxon>
    </lineage>
</organism>
<dbReference type="EMBL" id="JARBHB010000002">
    <property type="protein sequence ID" value="KAJ8893370.1"/>
    <property type="molecule type" value="Genomic_DNA"/>
</dbReference>
<gene>
    <name evidence="1" type="ORF">PR048_005961</name>
</gene>
<sequence length="106" mass="12311">MQVKHTMREEFECKIRELLGDKADRSLLMSNDRYNEIVEEIKAARDKRKNGIPLSAKDYLCLKHFDVIYIGDNVRLINATEESYSEIKIIVESGKCLTLLNVHIIN</sequence>
<name>A0ABQ9I9N2_9NEOP</name>
<proteinExistence type="predicted"/>
<comment type="caution">
    <text evidence="1">The sequence shown here is derived from an EMBL/GenBank/DDBJ whole genome shotgun (WGS) entry which is preliminary data.</text>
</comment>
<protein>
    <submittedName>
        <fullName evidence="1">Uncharacterized protein</fullName>
    </submittedName>
</protein>
<evidence type="ECO:0000313" key="1">
    <source>
        <dbReference type="EMBL" id="KAJ8893370.1"/>
    </source>
</evidence>
<keyword evidence="2" id="KW-1185">Reference proteome</keyword>
<evidence type="ECO:0000313" key="2">
    <source>
        <dbReference type="Proteomes" id="UP001159363"/>
    </source>
</evidence>
<accession>A0ABQ9I9N2</accession>